<accession>A0A8R7TNZ3</accession>
<sequence>MAGECWYDGLYKGYDKEHRARDIENHRELKPMCMWVHSAHDWPCDERYEPYFERLGLLMFVLQFKRHAPSINHRAMTALIDRWRLETHPFHLSCGEMTVTL</sequence>
<reference evidence="2" key="2">
    <citation type="submission" date="2018-03" db="EMBL/GenBank/DDBJ databases">
        <title>The Triticum urartu genome reveals the dynamic nature of wheat genome evolution.</title>
        <authorList>
            <person name="Ling H."/>
            <person name="Ma B."/>
            <person name="Shi X."/>
            <person name="Liu H."/>
            <person name="Dong L."/>
            <person name="Sun H."/>
            <person name="Cao Y."/>
            <person name="Gao Q."/>
            <person name="Zheng S."/>
            <person name="Li Y."/>
            <person name="Yu Y."/>
            <person name="Du H."/>
            <person name="Qi M."/>
            <person name="Li Y."/>
            <person name="Yu H."/>
            <person name="Cui Y."/>
            <person name="Wang N."/>
            <person name="Chen C."/>
            <person name="Wu H."/>
            <person name="Zhao Y."/>
            <person name="Zhang J."/>
            <person name="Li Y."/>
            <person name="Zhou W."/>
            <person name="Zhang B."/>
            <person name="Hu W."/>
            <person name="Eijk M."/>
            <person name="Tang J."/>
            <person name="Witsenboer H."/>
            <person name="Zhao S."/>
            <person name="Li Z."/>
            <person name="Zhang A."/>
            <person name="Wang D."/>
            <person name="Liang C."/>
        </authorList>
    </citation>
    <scope>NUCLEOTIDE SEQUENCE [LARGE SCALE GENOMIC DNA]</scope>
    <source>
        <strain evidence="2">cv. G1812</strain>
    </source>
</reference>
<keyword evidence="3" id="KW-1185">Reference proteome</keyword>
<dbReference type="Proteomes" id="UP000015106">
    <property type="component" value="Chromosome 2"/>
</dbReference>
<proteinExistence type="predicted"/>
<evidence type="ECO:0000313" key="3">
    <source>
        <dbReference type="Proteomes" id="UP000015106"/>
    </source>
</evidence>
<dbReference type="InterPro" id="IPR044824">
    <property type="entry name" value="MAIN-like"/>
</dbReference>
<dbReference type="AlphaFoldDB" id="A0A8R7TNZ3"/>
<evidence type="ECO:0000313" key="2">
    <source>
        <dbReference type="EnsemblPlants" id="TuG1812G0200005914.01.T01"/>
    </source>
</evidence>
<reference evidence="2" key="3">
    <citation type="submission" date="2022-06" db="UniProtKB">
        <authorList>
            <consortium name="EnsemblPlants"/>
        </authorList>
    </citation>
    <scope>IDENTIFICATION</scope>
</reference>
<name>A0A8R7TNZ3_TRIUA</name>
<dbReference type="InterPro" id="IPR019557">
    <property type="entry name" value="AminoTfrase-like_pln_mobile"/>
</dbReference>
<organism evidence="2 3">
    <name type="scientific">Triticum urartu</name>
    <name type="common">Red wild einkorn</name>
    <name type="synonym">Crithodium urartu</name>
    <dbReference type="NCBI Taxonomy" id="4572"/>
    <lineage>
        <taxon>Eukaryota</taxon>
        <taxon>Viridiplantae</taxon>
        <taxon>Streptophyta</taxon>
        <taxon>Embryophyta</taxon>
        <taxon>Tracheophyta</taxon>
        <taxon>Spermatophyta</taxon>
        <taxon>Magnoliopsida</taxon>
        <taxon>Liliopsida</taxon>
        <taxon>Poales</taxon>
        <taxon>Poaceae</taxon>
        <taxon>BOP clade</taxon>
        <taxon>Pooideae</taxon>
        <taxon>Triticodae</taxon>
        <taxon>Triticeae</taxon>
        <taxon>Triticinae</taxon>
        <taxon>Triticum</taxon>
    </lineage>
</organism>
<dbReference type="EnsemblPlants" id="TuG1812G0200005914.01.T01">
    <property type="protein sequence ID" value="TuG1812G0200005914.01.T01"/>
    <property type="gene ID" value="TuG1812G0200005914.01"/>
</dbReference>
<dbReference type="GO" id="GO:0010073">
    <property type="term" value="P:meristem maintenance"/>
    <property type="evidence" value="ECO:0007669"/>
    <property type="project" value="InterPro"/>
</dbReference>
<dbReference type="PANTHER" id="PTHR46033">
    <property type="entry name" value="PROTEIN MAIN-LIKE 2"/>
    <property type="match status" value="1"/>
</dbReference>
<dbReference type="PANTHER" id="PTHR46033:SF8">
    <property type="entry name" value="PROTEIN MAINTENANCE OF MERISTEMS-LIKE"/>
    <property type="match status" value="1"/>
</dbReference>
<feature type="domain" description="Aminotransferase-like plant mobile" evidence="1">
    <location>
        <begin position="69"/>
        <end position="101"/>
    </location>
</feature>
<dbReference type="Pfam" id="PF10536">
    <property type="entry name" value="PMD"/>
    <property type="match status" value="1"/>
</dbReference>
<protein>
    <recommendedName>
        <fullName evidence="1">Aminotransferase-like plant mobile domain-containing protein</fullName>
    </recommendedName>
</protein>
<evidence type="ECO:0000259" key="1">
    <source>
        <dbReference type="Pfam" id="PF10536"/>
    </source>
</evidence>
<dbReference type="Gramene" id="TuG1812G0200005914.01.T01">
    <property type="protein sequence ID" value="TuG1812G0200005914.01.T01"/>
    <property type="gene ID" value="TuG1812G0200005914.01"/>
</dbReference>
<reference evidence="3" key="1">
    <citation type="journal article" date="2013" name="Nature">
        <title>Draft genome of the wheat A-genome progenitor Triticum urartu.</title>
        <authorList>
            <person name="Ling H.Q."/>
            <person name="Zhao S."/>
            <person name="Liu D."/>
            <person name="Wang J."/>
            <person name="Sun H."/>
            <person name="Zhang C."/>
            <person name="Fan H."/>
            <person name="Li D."/>
            <person name="Dong L."/>
            <person name="Tao Y."/>
            <person name="Gao C."/>
            <person name="Wu H."/>
            <person name="Li Y."/>
            <person name="Cui Y."/>
            <person name="Guo X."/>
            <person name="Zheng S."/>
            <person name="Wang B."/>
            <person name="Yu K."/>
            <person name="Liang Q."/>
            <person name="Yang W."/>
            <person name="Lou X."/>
            <person name="Chen J."/>
            <person name="Feng M."/>
            <person name="Jian J."/>
            <person name="Zhang X."/>
            <person name="Luo G."/>
            <person name="Jiang Y."/>
            <person name="Liu J."/>
            <person name="Wang Z."/>
            <person name="Sha Y."/>
            <person name="Zhang B."/>
            <person name="Wu H."/>
            <person name="Tang D."/>
            <person name="Shen Q."/>
            <person name="Xue P."/>
            <person name="Zou S."/>
            <person name="Wang X."/>
            <person name="Liu X."/>
            <person name="Wang F."/>
            <person name="Yang Y."/>
            <person name="An X."/>
            <person name="Dong Z."/>
            <person name="Zhang K."/>
            <person name="Zhang X."/>
            <person name="Luo M.C."/>
            <person name="Dvorak J."/>
            <person name="Tong Y."/>
            <person name="Wang J."/>
            <person name="Yang H."/>
            <person name="Li Z."/>
            <person name="Wang D."/>
            <person name="Zhang A."/>
            <person name="Wang J."/>
        </authorList>
    </citation>
    <scope>NUCLEOTIDE SEQUENCE</scope>
    <source>
        <strain evidence="3">cv. G1812</strain>
    </source>
</reference>